<comment type="caution">
    <text evidence="8">The sequence shown here is derived from an EMBL/GenBank/DDBJ whole genome shotgun (WGS) entry which is preliminary data.</text>
</comment>
<feature type="transmembrane region" description="Helical" evidence="7">
    <location>
        <begin position="200"/>
        <end position="220"/>
    </location>
</feature>
<keyword evidence="5 7" id="KW-0472">Membrane</keyword>
<evidence type="ECO:0000256" key="5">
    <source>
        <dbReference type="ARBA" id="ARBA00023136"/>
    </source>
</evidence>
<dbReference type="InterPro" id="IPR000425">
    <property type="entry name" value="MIP"/>
</dbReference>
<dbReference type="InterPro" id="IPR023271">
    <property type="entry name" value="Aquaporin-like"/>
</dbReference>
<evidence type="ECO:0000313" key="9">
    <source>
        <dbReference type="Proteomes" id="UP000825935"/>
    </source>
</evidence>
<dbReference type="InterPro" id="IPR034294">
    <property type="entry name" value="Aquaporin_transptr"/>
</dbReference>
<protein>
    <submittedName>
        <fullName evidence="8">Uncharacterized protein</fullName>
    </submittedName>
</protein>
<dbReference type="OrthoDB" id="3222at2759"/>
<organism evidence="8 9">
    <name type="scientific">Ceratopteris richardii</name>
    <name type="common">Triangle waterfern</name>
    <dbReference type="NCBI Taxonomy" id="49495"/>
    <lineage>
        <taxon>Eukaryota</taxon>
        <taxon>Viridiplantae</taxon>
        <taxon>Streptophyta</taxon>
        <taxon>Embryophyta</taxon>
        <taxon>Tracheophyta</taxon>
        <taxon>Polypodiopsida</taxon>
        <taxon>Polypodiidae</taxon>
        <taxon>Polypodiales</taxon>
        <taxon>Pteridineae</taxon>
        <taxon>Pteridaceae</taxon>
        <taxon>Parkerioideae</taxon>
        <taxon>Ceratopteris</taxon>
    </lineage>
</organism>
<dbReference type="PANTHER" id="PTHR45724">
    <property type="entry name" value="AQUAPORIN NIP2-1"/>
    <property type="match status" value="1"/>
</dbReference>
<comment type="similarity">
    <text evidence="6">Belongs to the MIP/aquaporin (TC 1.A.8) family.</text>
</comment>
<keyword evidence="3 6" id="KW-0812">Transmembrane</keyword>
<dbReference type="EMBL" id="CM035414">
    <property type="protein sequence ID" value="KAH7430175.1"/>
    <property type="molecule type" value="Genomic_DNA"/>
</dbReference>
<dbReference type="SUPFAM" id="SSF81338">
    <property type="entry name" value="Aquaporin-like"/>
    <property type="match status" value="1"/>
</dbReference>
<keyword evidence="4 7" id="KW-1133">Transmembrane helix</keyword>
<comment type="subcellular location">
    <subcellularLocation>
        <location evidence="1">Membrane</location>
        <topology evidence="1">Multi-pass membrane protein</topology>
    </subcellularLocation>
</comment>
<feature type="transmembrane region" description="Helical" evidence="7">
    <location>
        <begin position="240"/>
        <end position="261"/>
    </location>
</feature>
<evidence type="ECO:0000256" key="7">
    <source>
        <dbReference type="SAM" id="Phobius"/>
    </source>
</evidence>
<dbReference type="GO" id="GO:0016020">
    <property type="term" value="C:membrane"/>
    <property type="evidence" value="ECO:0007669"/>
    <property type="project" value="UniProtKB-SubCell"/>
</dbReference>
<sequence>MANSTPEFNSYNISSEVANSLTEQLLPADKTSKDQIVSQDEESPLASIVELLRKFAGETMASFLVVFTVCAVSVNFSGYGAATSLATSLLGGLAVMVSIFSIGHVSGSHINPTVTVAQTAVNHFPLRLAPMYVIAHLVGGTLASFLVELLCAPEDGFLLVTPNSSLLRSFFAEMLGGFMLLFVASSVYTDARAIGEFAGMAVGTAIAIDLAVIGPVSGGGVNPARALGPAIAAWNFDNGLWVFIVAPCCGGVLGAFLYRLLRKGDSITKFKYQKSTDAILRSSNSTSRSLRHRNLSLLRNQSISQHNAVSNFGSSV</sequence>
<keyword evidence="2 6" id="KW-0813">Transport</keyword>
<evidence type="ECO:0000256" key="2">
    <source>
        <dbReference type="ARBA" id="ARBA00022448"/>
    </source>
</evidence>
<evidence type="ECO:0000256" key="6">
    <source>
        <dbReference type="RuleBase" id="RU000477"/>
    </source>
</evidence>
<name>A0A8T2U9A4_CERRI</name>
<feature type="transmembrane region" description="Helical" evidence="7">
    <location>
        <begin position="88"/>
        <end position="107"/>
    </location>
</feature>
<evidence type="ECO:0000256" key="1">
    <source>
        <dbReference type="ARBA" id="ARBA00004141"/>
    </source>
</evidence>
<feature type="transmembrane region" description="Helical" evidence="7">
    <location>
        <begin position="167"/>
        <end position="188"/>
    </location>
</feature>
<gene>
    <name evidence="8" type="ORF">KP509_09G086900</name>
</gene>
<dbReference type="PROSITE" id="PS00221">
    <property type="entry name" value="MIP"/>
    <property type="match status" value="1"/>
</dbReference>
<dbReference type="Pfam" id="PF00230">
    <property type="entry name" value="MIP"/>
    <property type="match status" value="1"/>
</dbReference>
<proteinExistence type="inferred from homology"/>
<dbReference type="Proteomes" id="UP000825935">
    <property type="component" value="Chromosome 9"/>
</dbReference>
<reference evidence="8" key="1">
    <citation type="submission" date="2021-08" db="EMBL/GenBank/DDBJ databases">
        <title>WGS assembly of Ceratopteris richardii.</title>
        <authorList>
            <person name="Marchant D.B."/>
            <person name="Chen G."/>
            <person name="Jenkins J."/>
            <person name="Shu S."/>
            <person name="Leebens-Mack J."/>
            <person name="Grimwood J."/>
            <person name="Schmutz J."/>
            <person name="Soltis P."/>
            <person name="Soltis D."/>
            <person name="Chen Z.-H."/>
        </authorList>
    </citation>
    <scope>NUCLEOTIDE SEQUENCE</scope>
    <source>
        <strain evidence="8">Whitten #5841</strain>
        <tissue evidence="8">Leaf</tissue>
    </source>
</reference>
<dbReference type="InterPro" id="IPR022357">
    <property type="entry name" value="MIP_CS"/>
</dbReference>
<feature type="transmembrane region" description="Helical" evidence="7">
    <location>
        <begin position="128"/>
        <end position="147"/>
    </location>
</feature>
<dbReference type="PRINTS" id="PR00783">
    <property type="entry name" value="MINTRINSICP"/>
</dbReference>
<feature type="transmembrane region" description="Helical" evidence="7">
    <location>
        <begin position="61"/>
        <end position="82"/>
    </location>
</feature>
<evidence type="ECO:0000313" key="8">
    <source>
        <dbReference type="EMBL" id="KAH7430175.1"/>
    </source>
</evidence>
<evidence type="ECO:0000256" key="4">
    <source>
        <dbReference type="ARBA" id="ARBA00022989"/>
    </source>
</evidence>
<dbReference type="GO" id="GO:0015267">
    <property type="term" value="F:channel activity"/>
    <property type="evidence" value="ECO:0007669"/>
    <property type="project" value="InterPro"/>
</dbReference>
<dbReference type="AlphaFoldDB" id="A0A8T2U9A4"/>
<dbReference type="PANTHER" id="PTHR45724:SF26">
    <property type="entry name" value="AQUAPORIN NIP7-1-RELATED"/>
    <property type="match status" value="1"/>
</dbReference>
<evidence type="ECO:0000256" key="3">
    <source>
        <dbReference type="ARBA" id="ARBA00022692"/>
    </source>
</evidence>
<keyword evidence="9" id="KW-1185">Reference proteome</keyword>
<accession>A0A8T2U9A4</accession>
<dbReference type="Gene3D" id="1.20.1080.10">
    <property type="entry name" value="Glycerol uptake facilitator protein"/>
    <property type="match status" value="1"/>
</dbReference>